<keyword evidence="2" id="KW-0378">Hydrolase</keyword>
<name>A0A852R4X7_9MICO</name>
<dbReference type="PANTHER" id="PTHR43046:SF2">
    <property type="entry name" value="8-OXO-DGTP DIPHOSPHATASE-RELATED"/>
    <property type="match status" value="1"/>
</dbReference>
<dbReference type="GO" id="GO:0016787">
    <property type="term" value="F:hydrolase activity"/>
    <property type="evidence" value="ECO:0007669"/>
    <property type="project" value="UniProtKB-KW"/>
</dbReference>
<accession>A0A852R4X7</accession>
<dbReference type="Pfam" id="PF00293">
    <property type="entry name" value="NUDIX"/>
    <property type="match status" value="1"/>
</dbReference>
<sequence length="164" mass="17830">MAFADSYLGRLRQHVGNAELLAPGAQVLLLTDDDHAVFQRRADSGGWEIPAGSAEPGQSFADTAIAEVAEELGVRLSPDMLTPFASFSDPVEHRLVYPNGDIVHAFALCFVARDWAGEIDPDPGEVTEWGVFPLAHPPEGLQRATGIVLDLFERFRETGAFQAR</sequence>
<evidence type="ECO:0000256" key="1">
    <source>
        <dbReference type="ARBA" id="ARBA00001946"/>
    </source>
</evidence>
<protein>
    <submittedName>
        <fullName evidence="4">8-oxo-dGTP pyrophosphatase MutT (NUDIX family)</fullName>
    </submittedName>
</protein>
<organism evidence="4 5">
    <name type="scientific">Leucobacter aridicollis</name>
    <dbReference type="NCBI Taxonomy" id="283878"/>
    <lineage>
        <taxon>Bacteria</taxon>
        <taxon>Bacillati</taxon>
        <taxon>Actinomycetota</taxon>
        <taxon>Actinomycetes</taxon>
        <taxon>Micrococcales</taxon>
        <taxon>Microbacteriaceae</taxon>
        <taxon>Leucobacter</taxon>
    </lineage>
</organism>
<dbReference type="InterPro" id="IPR015797">
    <property type="entry name" value="NUDIX_hydrolase-like_dom_sf"/>
</dbReference>
<proteinExistence type="predicted"/>
<dbReference type="InterPro" id="IPR000086">
    <property type="entry name" value="NUDIX_hydrolase_dom"/>
</dbReference>
<dbReference type="EMBL" id="JACCBD010000001">
    <property type="protein sequence ID" value="NYD26008.1"/>
    <property type="molecule type" value="Genomic_DNA"/>
</dbReference>
<evidence type="ECO:0000313" key="4">
    <source>
        <dbReference type="EMBL" id="NYD26008.1"/>
    </source>
</evidence>
<keyword evidence="5" id="KW-1185">Reference proteome</keyword>
<evidence type="ECO:0000313" key="5">
    <source>
        <dbReference type="Proteomes" id="UP000586095"/>
    </source>
</evidence>
<comment type="caution">
    <text evidence="4">The sequence shown here is derived from an EMBL/GenBank/DDBJ whole genome shotgun (WGS) entry which is preliminary data.</text>
</comment>
<reference evidence="4 5" key="1">
    <citation type="submission" date="2020-07" db="EMBL/GenBank/DDBJ databases">
        <title>Sequencing the genomes of 1000 actinobacteria strains.</title>
        <authorList>
            <person name="Klenk H.-P."/>
        </authorList>
    </citation>
    <scope>NUCLEOTIDE SEQUENCE [LARGE SCALE GENOMIC DNA]</scope>
    <source>
        <strain evidence="4 5">DSM 17380</strain>
    </source>
</reference>
<evidence type="ECO:0000259" key="3">
    <source>
        <dbReference type="PROSITE" id="PS51462"/>
    </source>
</evidence>
<dbReference type="AlphaFoldDB" id="A0A852R4X7"/>
<comment type="cofactor">
    <cofactor evidence="1">
        <name>Mg(2+)</name>
        <dbReference type="ChEBI" id="CHEBI:18420"/>
    </cofactor>
</comment>
<dbReference type="SUPFAM" id="SSF55811">
    <property type="entry name" value="Nudix"/>
    <property type="match status" value="1"/>
</dbReference>
<dbReference type="RefSeq" id="WP_185986360.1">
    <property type="nucleotide sequence ID" value="NZ_BAAALZ010000002.1"/>
</dbReference>
<dbReference type="PANTHER" id="PTHR43046">
    <property type="entry name" value="GDP-MANNOSE MANNOSYL HYDROLASE"/>
    <property type="match status" value="1"/>
</dbReference>
<feature type="domain" description="Nudix hydrolase" evidence="3">
    <location>
        <begin position="20"/>
        <end position="154"/>
    </location>
</feature>
<gene>
    <name evidence="4" type="ORF">BJ960_000811</name>
</gene>
<evidence type="ECO:0000256" key="2">
    <source>
        <dbReference type="ARBA" id="ARBA00022801"/>
    </source>
</evidence>
<dbReference type="PROSITE" id="PS51462">
    <property type="entry name" value="NUDIX"/>
    <property type="match status" value="1"/>
</dbReference>
<dbReference type="Gene3D" id="3.90.79.10">
    <property type="entry name" value="Nucleoside Triphosphate Pyrophosphohydrolase"/>
    <property type="match status" value="1"/>
</dbReference>
<dbReference type="Proteomes" id="UP000586095">
    <property type="component" value="Unassembled WGS sequence"/>
</dbReference>